<dbReference type="PANTHER" id="PTHR48075">
    <property type="entry name" value="3-HYDROXYACYL-COA DEHYDROGENASE FAMILY PROTEIN"/>
    <property type="match status" value="1"/>
</dbReference>
<dbReference type="SUPFAM" id="SSF51735">
    <property type="entry name" value="NAD(P)-binding Rossmann-fold domains"/>
    <property type="match status" value="1"/>
</dbReference>
<evidence type="ECO:0000259" key="16">
    <source>
        <dbReference type="Pfam" id="PF02737"/>
    </source>
</evidence>
<comment type="function">
    <text evidence="1">Could possibly oxidize fatty acids using specific components.</text>
</comment>
<keyword evidence="7" id="KW-0442">Lipid degradation</keyword>
<comment type="catalytic activity">
    <reaction evidence="12">
        <text>a 4-saturated-(3S)-3-hydroxyacyl-CoA = a (3E)-enoyl-CoA + H2O</text>
        <dbReference type="Rhea" id="RHEA:20724"/>
        <dbReference type="ChEBI" id="CHEBI:15377"/>
        <dbReference type="ChEBI" id="CHEBI:58521"/>
        <dbReference type="ChEBI" id="CHEBI:137480"/>
        <dbReference type="EC" id="4.2.1.17"/>
    </reaction>
</comment>
<evidence type="ECO:0000256" key="5">
    <source>
        <dbReference type="ARBA" id="ARBA00012076"/>
    </source>
</evidence>
<proteinExistence type="inferred from homology"/>
<dbReference type="InterPro" id="IPR008927">
    <property type="entry name" value="6-PGluconate_DH-like_C_sf"/>
</dbReference>
<evidence type="ECO:0000256" key="4">
    <source>
        <dbReference type="ARBA" id="ARBA00009463"/>
    </source>
</evidence>
<reference evidence="17 18" key="1">
    <citation type="submission" date="2020-11" db="EMBL/GenBank/DDBJ databases">
        <title>Corynebacterium sp. MC1420.</title>
        <authorList>
            <person name="Zhou J."/>
        </authorList>
    </citation>
    <scope>NUCLEOTIDE SEQUENCE [LARGE SCALE GENOMIC DNA]</scope>
    <source>
        <strain evidence="17 18">MC1420</strain>
    </source>
</reference>
<keyword evidence="6" id="KW-0276">Fatty acid metabolism</keyword>
<dbReference type="SUPFAM" id="SSF48179">
    <property type="entry name" value="6-phosphogluconate dehydrogenase C-terminal domain-like"/>
    <property type="match status" value="2"/>
</dbReference>
<evidence type="ECO:0000256" key="7">
    <source>
        <dbReference type="ARBA" id="ARBA00022963"/>
    </source>
</evidence>
<dbReference type="GO" id="GO:0004300">
    <property type="term" value="F:enoyl-CoA hydratase activity"/>
    <property type="evidence" value="ECO:0007669"/>
    <property type="project" value="UniProtKB-EC"/>
</dbReference>
<dbReference type="CDD" id="cd06558">
    <property type="entry name" value="crotonase-like"/>
    <property type="match status" value="1"/>
</dbReference>
<keyword evidence="8" id="KW-0560">Oxidoreductase</keyword>
<evidence type="ECO:0000313" key="17">
    <source>
        <dbReference type="EMBL" id="QPK82854.1"/>
    </source>
</evidence>
<accession>A0A7T0KM43</accession>
<comment type="catalytic activity">
    <reaction evidence="13">
        <text>a (3S)-3-hydroxyacyl-CoA + NAD(+) = a 3-oxoacyl-CoA + NADH + H(+)</text>
        <dbReference type="Rhea" id="RHEA:22432"/>
        <dbReference type="ChEBI" id="CHEBI:15378"/>
        <dbReference type="ChEBI" id="CHEBI:57318"/>
        <dbReference type="ChEBI" id="CHEBI:57540"/>
        <dbReference type="ChEBI" id="CHEBI:57945"/>
        <dbReference type="ChEBI" id="CHEBI:90726"/>
        <dbReference type="EC" id="1.1.1.35"/>
    </reaction>
</comment>
<evidence type="ECO:0000313" key="18">
    <source>
        <dbReference type="Proteomes" id="UP000594586"/>
    </source>
</evidence>
<comment type="similarity">
    <text evidence="14">Belongs to the enoyl-CoA hydratase/isomerase family.</text>
</comment>
<keyword evidence="17" id="KW-0413">Isomerase</keyword>
<dbReference type="Pfam" id="PF00725">
    <property type="entry name" value="3HCDH"/>
    <property type="match status" value="2"/>
</dbReference>
<dbReference type="InterPro" id="IPR006108">
    <property type="entry name" value="3HC_DH_C"/>
</dbReference>
<comment type="similarity">
    <text evidence="3">In the N-terminal section; belongs to the enoyl-CoA hydratase/isomerase family.</text>
</comment>
<comment type="similarity">
    <text evidence="4">Belongs to the 3-hydroxyacyl-CoA dehydrogenase family.</text>
</comment>
<dbReference type="Pfam" id="PF00378">
    <property type="entry name" value="ECH_1"/>
    <property type="match status" value="1"/>
</dbReference>
<evidence type="ECO:0000256" key="1">
    <source>
        <dbReference type="ARBA" id="ARBA00002994"/>
    </source>
</evidence>
<dbReference type="SUPFAM" id="SSF52096">
    <property type="entry name" value="ClpP/crotonase"/>
    <property type="match status" value="1"/>
</dbReference>
<name>A0A7T0KM43_9CORY</name>
<dbReference type="InterPro" id="IPR029045">
    <property type="entry name" value="ClpP/crotonase-like_dom_sf"/>
</dbReference>
<dbReference type="UniPathway" id="UPA00659"/>
<dbReference type="InterPro" id="IPR018376">
    <property type="entry name" value="Enoyl-CoA_hyd/isom_CS"/>
</dbReference>
<dbReference type="Gene3D" id="3.40.50.720">
    <property type="entry name" value="NAD(P)-binding Rossmann-like Domain"/>
    <property type="match status" value="1"/>
</dbReference>
<dbReference type="GO" id="GO:0003857">
    <property type="term" value="F:(3S)-3-hydroxyacyl-CoA dehydrogenase (NAD+) activity"/>
    <property type="evidence" value="ECO:0007669"/>
    <property type="project" value="UniProtKB-EC"/>
</dbReference>
<comment type="pathway">
    <text evidence="2">Lipid metabolism; fatty acid beta-oxidation.</text>
</comment>
<dbReference type="AlphaFoldDB" id="A0A7T0KM43"/>
<dbReference type="InterPro" id="IPR001753">
    <property type="entry name" value="Enoyl-CoA_hydra/iso"/>
</dbReference>
<dbReference type="PANTHER" id="PTHR48075:SF7">
    <property type="entry name" value="3-HYDROXYACYL-COA DEHYDROGENASE-RELATED"/>
    <property type="match status" value="1"/>
</dbReference>
<evidence type="ECO:0000256" key="6">
    <source>
        <dbReference type="ARBA" id="ARBA00022832"/>
    </source>
</evidence>
<evidence type="ECO:0000256" key="13">
    <source>
        <dbReference type="ARBA" id="ARBA00049556"/>
    </source>
</evidence>
<feature type="domain" description="3-hydroxyacyl-CoA dehydrogenase NAD binding" evidence="16">
    <location>
        <begin position="8"/>
        <end position="187"/>
    </location>
</feature>
<feature type="domain" description="3-hydroxyacyl-CoA dehydrogenase C-terminal" evidence="15">
    <location>
        <begin position="190"/>
        <end position="292"/>
    </location>
</feature>
<evidence type="ECO:0000256" key="14">
    <source>
        <dbReference type="RuleBase" id="RU003707"/>
    </source>
</evidence>
<evidence type="ECO:0000256" key="12">
    <source>
        <dbReference type="ARBA" id="ARBA00023717"/>
    </source>
</evidence>
<keyword evidence="18" id="KW-1185">Reference proteome</keyword>
<dbReference type="Gene3D" id="1.10.1040.50">
    <property type="match status" value="1"/>
</dbReference>
<dbReference type="PROSITE" id="PS00166">
    <property type="entry name" value="ENOYL_COA_HYDRATASE"/>
    <property type="match status" value="1"/>
</dbReference>
<dbReference type="EMBL" id="CP064955">
    <property type="protein sequence ID" value="QPK82854.1"/>
    <property type="molecule type" value="Genomic_DNA"/>
</dbReference>
<dbReference type="Proteomes" id="UP000594586">
    <property type="component" value="Chromosome"/>
</dbReference>
<organism evidence="17 18">
    <name type="scientific">Corynebacterium qintianiae</name>
    <dbReference type="NCBI Taxonomy" id="2709392"/>
    <lineage>
        <taxon>Bacteria</taxon>
        <taxon>Bacillati</taxon>
        <taxon>Actinomycetota</taxon>
        <taxon>Actinomycetes</taxon>
        <taxon>Mycobacteriales</taxon>
        <taxon>Corynebacteriaceae</taxon>
        <taxon>Corynebacterium</taxon>
    </lineage>
</organism>
<dbReference type="InterPro" id="IPR006176">
    <property type="entry name" value="3-OHacyl-CoA_DH_NAD-bd"/>
</dbReference>
<evidence type="ECO:0000256" key="9">
    <source>
        <dbReference type="ARBA" id="ARBA00023027"/>
    </source>
</evidence>
<evidence type="ECO:0000259" key="15">
    <source>
        <dbReference type="Pfam" id="PF00725"/>
    </source>
</evidence>
<gene>
    <name evidence="17" type="ORF">G7Y29_08270</name>
</gene>
<dbReference type="RefSeq" id="WP_165004491.1">
    <property type="nucleotide sequence ID" value="NZ_CP064955.1"/>
</dbReference>
<comment type="catalytic activity">
    <reaction evidence="11">
        <text>a (3S)-3-hydroxyacyl-CoA = a (2E)-enoyl-CoA + H2O</text>
        <dbReference type="Rhea" id="RHEA:16105"/>
        <dbReference type="ChEBI" id="CHEBI:15377"/>
        <dbReference type="ChEBI" id="CHEBI:57318"/>
        <dbReference type="ChEBI" id="CHEBI:58856"/>
        <dbReference type="EC" id="4.2.1.17"/>
    </reaction>
</comment>
<evidence type="ECO:0000256" key="8">
    <source>
        <dbReference type="ARBA" id="ARBA00023002"/>
    </source>
</evidence>
<sequence>MASDITTAAVLGAGSMGAGIAALLANGGIKVHLLDLPADGEDRDERARKGIETQVKRQGFTRPEYAERVTPGNTEDHLDRLAEADWIIEAVFEDINVKRDTFAKVDAHRRPGAPVTSNTSTIPLETLLAESSEEFKADFAITHFFNPPRVMRLVELVQGPDTRPEVGEKLRQVLERDLGKVVVDCRDTPGFIANRIGSFWMGVGAQVAFDQSIAPEQADVAFGKPFGVPRTGVFGLFDYVGLQVAPHIWGSLLKALPSDDAMQDYGVTDTPQFKELLEKGFTGRTAESGFYRGRGEVYDFEAGDYRPKQSYEVPKDPKELMESGTPEGNYAREVFRITLQYCCDTAEEIAATVDQIDIAMELGYGWKKGPFALADSIGLDYVASLFDATPTLLESARKAGGFYVDGKVLGTDGQLTERAQREGVVRVADLVEGAEVIAQNAGATVYKLEDGVGVFVYSTSMNSSTDDVTELFTHAGEWDLKALVVANDEERAFSAGANLPRLAEISGPQGDEAARKATIRQGIYGLHALRRAPYPVVGAVRGVALGGGMELLLHTDASVIHGETRVGFPERSVGLFPAWSGPVRLLERLLELGVPNAHKVAYDALLNVKPVPAVNVDFWRAHDRVIMSPDHVVEQALDLARALADGYTAPEDAELPLTTEELVYTEGSETDAAIGEALASVYAGEGTATESELADRQVNAASDVLARQENADRAEHMAKTRKPLNN</sequence>
<feature type="domain" description="3-hydroxyacyl-CoA dehydrogenase C-terminal" evidence="15">
    <location>
        <begin position="335"/>
        <end position="387"/>
    </location>
</feature>
<evidence type="ECO:0000256" key="3">
    <source>
        <dbReference type="ARBA" id="ARBA00008750"/>
    </source>
</evidence>
<dbReference type="GO" id="GO:0070403">
    <property type="term" value="F:NAD+ binding"/>
    <property type="evidence" value="ECO:0007669"/>
    <property type="project" value="InterPro"/>
</dbReference>
<dbReference type="GO" id="GO:0006635">
    <property type="term" value="P:fatty acid beta-oxidation"/>
    <property type="evidence" value="ECO:0007669"/>
    <property type="project" value="UniProtKB-UniPathway"/>
</dbReference>
<dbReference type="Pfam" id="PF02737">
    <property type="entry name" value="3HCDH_N"/>
    <property type="match status" value="1"/>
</dbReference>
<dbReference type="KEGG" id="cqn:G7Y29_08270"/>
<dbReference type="Gene3D" id="3.90.226.10">
    <property type="entry name" value="2-enoyl-CoA Hydratase, Chain A, domain 1"/>
    <property type="match status" value="1"/>
</dbReference>
<evidence type="ECO:0000256" key="10">
    <source>
        <dbReference type="ARBA" id="ARBA00023098"/>
    </source>
</evidence>
<evidence type="ECO:0000256" key="11">
    <source>
        <dbReference type="ARBA" id="ARBA00023709"/>
    </source>
</evidence>
<dbReference type="GO" id="GO:0016853">
    <property type="term" value="F:isomerase activity"/>
    <property type="evidence" value="ECO:0007669"/>
    <property type="project" value="UniProtKB-KW"/>
</dbReference>
<keyword evidence="9" id="KW-0520">NAD</keyword>
<protein>
    <recommendedName>
        <fullName evidence="5">enoyl-CoA hydratase</fullName>
        <ecNumber evidence="5">4.2.1.17</ecNumber>
    </recommendedName>
</protein>
<keyword evidence="10" id="KW-0443">Lipid metabolism</keyword>
<dbReference type="InterPro" id="IPR036291">
    <property type="entry name" value="NAD(P)-bd_dom_sf"/>
</dbReference>
<evidence type="ECO:0000256" key="2">
    <source>
        <dbReference type="ARBA" id="ARBA00005005"/>
    </source>
</evidence>
<dbReference type="EC" id="4.2.1.17" evidence="5"/>